<evidence type="ECO:0000256" key="13">
    <source>
        <dbReference type="ARBA" id="ARBA00023136"/>
    </source>
</evidence>
<evidence type="ECO:0000256" key="14">
    <source>
        <dbReference type="ARBA" id="ARBA00023170"/>
    </source>
</evidence>
<name>A0A2G9HHD5_9LAMI</name>
<dbReference type="GO" id="GO:0005524">
    <property type="term" value="F:ATP binding"/>
    <property type="evidence" value="ECO:0007669"/>
    <property type="project" value="UniProtKB-UniRule"/>
</dbReference>
<evidence type="ECO:0000259" key="18">
    <source>
        <dbReference type="PROSITE" id="PS50011"/>
    </source>
</evidence>
<dbReference type="InterPro" id="IPR001220">
    <property type="entry name" value="Legume_lectin_dom"/>
</dbReference>
<dbReference type="PROSITE" id="PS00108">
    <property type="entry name" value="PROTEIN_KINASE_ST"/>
    <property type="match status" value="1"/>
</dbReference>
<reference evidence="20" key="1">
    <citation type="journal article" date="2018" name="Gigascience">
        <title>Genome assembly of the Pink Ipe (Handroanthus impetiginosus, Bignoniaceae), a highly valued, ecologically keystone Neotropical timber forest tree.</title>
        <authorList>
            <person name="Silva-Junior O.B."/>
            <person name="Grattapaglia D."/>
            <person name="Novaes E."/>
            <person name="Collevatti R.G."/>
        </authorList>
    </citation>
    <scope>NUCLEOTIDE SEQUENCE [LARGE SCALE GENOMIC DNA]</scope>
    <source>
        <strain evidence="20">cv. UFG-1</strain>
    </source>
</reference>
<evidence type="ECO:0000256" key="2">
    <source>
        <dbReference type="ARBA" id="ARBA00008536"/>
    </source>
</evidence>
<dbReference type="InterPro" id="IPR008271">
    <property type="entry name" value="Ser/Thr_kinase_AS"/>
</dbReference>
<evidence type="ECO:0000313" key="20">
    <source>
        <dbReference type="Proteomes" id="UP000231279"/>
    </source>
</evidence>
<dbReference type="Proteomes" id="UP000231279">
    <property type="component" value="Unassembled WGS sequence"/>
</dbReference>
<keyword evidence="13 17" id="KW-0472">Membrane</keyword>
<dbReference type="GO" id="GO:0030246">
    <property type="term" value="F:carbohydrate binding"/>
    <property type="evidence" value="ECO:0007669"/>
    <property type="project" value="UniProtKB-KW"/>
</dbReference>
<comment type="subcellular location">
    <subcellularLocation>
        <location evidence="1">Cell membrane</location>
        <topology evidence="1">Single-pass type I membrane protein</topology>
    </subcellularLocation>
</comment>
<proteinExistence type="inferred from homology"/>
<evidence type="ECO:0000256" key="1">
    <source>
        <dbReference type="ARBA" id="ARBA00004251"/>
    </source>
</evidence>
<dbReference type="SMART" id="SM00220">
    <property type="entry name" value="S_TKc"/>
    <property type="match status" value="1"/>
</dbReference>
<gene>
    <name evidence="19" type="ORF">CDL12_10401</name>
</gene>
<dbReference type="GO" id="GO:0004674">
    <property type="term" value="F:protein serine/threonine kinase activity"/>
    <property type="evidence" value="ECO:0007669"/>
    <property type="project" value="UniProtKB-KW"/>
</dbReference>
<keyword evidence="12 17" id="KW-1133">Transmembrane helix</keyword>
<dbReference type="InterPro" id="IPR000719">
    <property type="entry name" value="Prot_kinase_dom"/>
</dbReference>
<evidence type="ECO:0000256" key="12">
    <source>
        <dbReference type="ARBA" id="ARBA00022989"/>
    </source>
</evidence>
<keyword evidence="7" id="KW-0732">Signal</keyword>
<dbReference type="Pfam" id="PF00139">
    <property type="entry name" value="Lectin_legB"/>
    <property type="match status" value="1"/>
</dbReference>
<evidence type="ECO:0000256" key="3">
    <source>
        <dbReference type="ARBA" id="ARBA00010217"/>
    </source>
</evidence>
<keyword evidence="5 19" id="KW-0808">Transferase</keyword>
<dbReference type="Gene3D" id="3.30.200.20">
    <property type="entry name" value="Phosphorylase Kinase, domain 1"/>
    <property type="match status" value="1"/>
</dbReference>
<dbReference type="EMBL" id="NKXS01001774">
    <property type="protein sequence ID" value="PIN16942.1"/>
    <property type="molecule type" value="Genomic_DNA"/>
</dbReference>
<evidence type="ECO:0000256" key="11">
    <source>
        <dbReference type="ARBA" id="ARBA00022840"/>
    </source>
</evidence>
<feature type="transmembrane region" description="Helical" evidence="17">
    <location>
        <begin position="337"/>
        <end position="361"/>
    </location>
</feature>
<protein>
    <submittedName>
        <fullName evidence="19">Serine/threonine protein kinase</fullName>
        <ecNumber evidence="19">2.7.11.1</ecNumber>
    </submittedName>
</protein>
<dbReference type="AlphaFoldDB" id="A0A2G9HHD5"/>
<dbReference type="STRING" id="429701.A0A2G9HHD5"/>
<keyword evidence="8" id="KW-0430">Lectin</keyword>
<dbReference type="Pfam" id="PF00069">
    <property type="entry name" value="Pkinase"/>
    <property type="match status" value="1"/>
</dbReference>
<evidence type="ECO:0000256" key="4">
    <source>
        <dbReference type="ARBA" id="ARBA00022475"/>
    </source>
</evidence>
<feature type="domain" description="Protein kinase" evidence="18">
    <location>
        <begin position="409"/>
        <end position="684"/>
    </location>
</feature>
<evidence type="ECO:0000256" key="6">
    <source>
        <dbReference type="ARBA" id="ARBA00022692"/>
    </source>
</evidence>
<dbReference type="EC" id="2.7.11.1" evidence="19"/>
<keyword evidence="14" id="KW-0675">Receptor</keyword>
<evidence type="ECO:0000256" key="9">
    <source>
        <dbReference type="ARBA" id="ARBA00022741"/>
    </source>
</evidence>
<organism evidence="19 20">
    <name type="scientific">Handroanthus impetiginosus</name>
    <dbReference type="NCBI Taxonomy" id="429701"/>
    <lineage>
        <taxon>Eukaryota</taxon>
        <taxon>Viridiplantae</taxon>
        <taxon>Streptophyta</taxon>
        <taxon>Embryophyta</taxon>
        <taxon>Tracheophyta</taxon>
        <taxon>Spermatophyta</taxon>
        <taxon>Magnoliopsida</taxon>
        <taxon>eudicotyledons</taxon>
        <taxon>Gunneridae</taxon>
        <taxon>Pentapetalae</taxon>
        <taxon>asterids</taxon>
        <taxon>lamiids</taxon>
        <taxon>Lamiales</taxon>
        <taxon>Bignoniaceae</taxon>
        <taxon>Crescentiina</taxon>
        <taxon>Tabebuia alliance</taxon>
        <taxon>Handroanthus</taxon>
    </lineage>
</organism>
<keyword evidence="4" id="KW-1003">Cell membrane</keyword>
<comment type="similarity">
    <text evidence="2">In the N-terminal section; belongs to the leguminous lectin family.</text>
</comment>
<feature type="transmembrane region" description="Helical" evidence="17">
    <location>
        <begin position="67"/>
        <end position="92"/>
    </location>
</feature>
<dbReference type="PROSITE" id="PS50011">
    <property type="entry name" value="PROTEIN_KINASE_DOM"/>
    <property type="match status" value="1"/>
</dbReference>
<dbReference type="Gene3D" id="1.10.510.10">
    <property type="entry name" value="Transferase(Phosphotransferase) domain 1"/>
    <property type="match status" value="1"/>
</dbReference>
<comment type="similarity">
    <text evidence="3">In the C-terminal section; belongs to the protein kinase superfamily. Ser/Thr protein kinase family.</text>
</comment>
<keyword evidence="20" id="KW-1185">Reference proteome</keyword>
<dbReference type="GO" id="GO:0002229">
    <property type="term" value="P:defense response to oomycetes"/>
    <property type="evidence" value="ECO:0007669"/>
    <property type="project" value="UniProtKB-ARBA"/>
</dbReference>
<dbReference type="OrthoDB" id="4062651at2759"/>
<evidence type="ECO:0000256" key="10">
    <source>
        <dbReference type="ARBA" id="ARBA00022777"/>
    </source>
</evidence>
<dbReference type="SUPFAM" id="SSF49899">
    <property type="entry name" value="Concanavalin A-like lectins/glucanases"/>
    <property type="match status" value="1"/>
</dbReference>
<keyword evidence="9 16" id="KW-0547">Nucleotide-binding</keyword>
<keyword evidence="6 17" id="KW-0812">Transmembrane</keyword>
<accession>A0A2G9HHD5</accession>
<evidence type="ECO:0000256" key="7">
    <source>
        <dbReference type="ARBA" id="ARBA00022729"/>
    </source>
</evidence>
<keyword evidence="15" id="KW-0325">Glycoprotein</keyword>
<evidence type="ECO:0000256" key="17">
    <source>
        <dbReference type="SAM" id="Phobius"/>
    </source>
</evidence>
<dbReference type="PROSITE" id="PS00107">
    <property type="entry name" value="PROTEIN_KINASE_ATP"/>
    <property type="match status" value="1"/>
</dbReference>
<dbReference type="FunFam" id="1.10.510.10:FF:000240">
    <property type="entry name" value="Lectin-domain containing receptor kinase A4.3"/>
    <property type="match status" value="1"/>
</dbReference>
<feature type="binding site" evidence="16">
    <location>
        <position position="439"/>
    </location>
    <ligand>
        <name>ATP</name>
        <dbReference type="ChEBI" id="CHEBI:30616"/>
    </ligand>
</feature>
<keyword evidence="19" id="KW-0723">Serine/threonine-protein kinase</keyword>
<dbReference type="PANTHER" id="PTHR27007">
    <property type="match status" value="1"/>
</dbReference>
<evidence type="ECO:0000313" key="19">
    <source>
        <dbReference type="EMBL" id="PIN16942.1"/>
    </source>
</evidence>
<dbReference type="InterPro" id="IPR011009">
    <property type="entry name" value="Kinase-like_dom_sf"/>
</dbReference>
<comment type="caution">
    <text evidence="19">The sequence shown here is derived from an EMBL/GenBank/DDBJ whole genome shotgun (WGS) entry which is preliminary data.</text>
</comment>
<dbReference type="CDD" id="cd14066">
    <property type="entry name" value="STKc_IRAK"/>
    <property type="match status" value="1"/>
</dbReference>
<evidence type="ECO:0000256" key="5">
    <source>
        <dbReference type="ARBA" id="ARBA00022679"/>
    </source>
</evidence>
<dbReference type="GO" id="GO:0005886">
    <property type="term" value="C:plasma membrane"/>
    <property type="evidence" value="ECO:0007669"/>
    <property type="project" value="UniProtKB-SubCell"/>
</dbReference>
<evidence type="ECO:0000256" key="15">
    <source>
        <dbReference type="ARBA" id="ARBA00023180"/>
    </source>
</evidence>
<dbReference type="SUPFAM" id="SSF56112">
    <property type="entry name" value="Protein kinase-like (PK-like)"/>
    <property type="match status" value="1"/>
</dbReference>
<dbReference type="InterPro" id="IPR017441">
    <property type="entry name" value="Protein_kinase_ATP_BS"/>
</dbReference>
<dbReference type="CDD" id="cd06899">
    <property type="entry name" value="lectin_legume_LecRK_Arcelin_ConA"/>
    <property type="match status" value="1"/>
</dbReference>
<evidence type="ECO:0000256" key="8">
    <source>
        <dbReference type="ARBA" id="ARBA00022734"/>
    </source>
</evidence>
<dbReference type="Gene3D" id="2.60.120.200">
    <property type="match status" value="1"/>
</dbReference>
<evidence type="ECO:0000256" key="16">
    <source>
        <dbReference type="PROSITE-ProRule" id="PRU10141"/>
    </source>
</evidence>
<keyword evidence="10 19" id="KW-0418">Kinase</keyword>
<dbReference type="FunFam" id="3.30.200.20:FF:000168">
    <property type="entry name" value="L-type lectin-domain containing receptor kinase IX.1"/>
    <property type="match status" value="1"/>
</dbReference>
<sequence>MSCILIKSRRQRNFNAQVNFITAKLVGWANALQRSLSGHQIKNQLLVRNPSANISKKSFSNFHSNSLIMITFCLTSATAFNIAIFLVFLISFSHSVNFQVSRFSPDVTVTLLEGDAVINSLGEINFTSLDNFGCRVGRIIYNGKVPLWNSNSEILADFTTRFSFTIDTENQSVYGNGIAFFLAPVGFQIPPNSAAGFLGLFNTSTTDSTQSQIVSIEFDSFVNAWDPQYEHVGINRNSLRSLESAPWNVTLHSGERADAWIVYNSTTSNLSVFWSYRSGPNSSLSFQINLKEVLPQWVTVGISASTGKYYEQHILQSWEFSSSLNIRESDKSHAKKIGLSVGITLSGCILVAGAVVAAFVVSRKCRDGNVNDKNNPEAANLTSINEDLERGAGPRRFSYKDLALATNNFSDERKLGQGGFGGVYKGYLMDLDILVAVKKFSKGSKQGKKEYITEVKIISMLRHRNLVQLIGWSHDQGEFLLVYEFMPNGSLDYHLFGRRNQLAWTLRYKIAHGLASALLYLHEEWEQCVVHRDIKSSNLMLDSSFNAKLGDFGLARLMDHELGPRTTGLAGTLGYLAPEYVSTGRASKESDVYSFGVVALEIATGRKSVDKQFEKGLVEWVWDLYGNGELISAVDERMKMDFDAKQVECLMIVGLWCAHPDRNLRPSIRQASLVLSFEADLPKLPTKMPVAVYHAPNISSASSTEPMITSSSINVGR</sequence>
<dbReference type="InterPro" id="IPR050528">
    <property type="entry name" value="L-type_Lectin-RKs"/>
</dbReference>
<dbReference type="InterPro" id="IPR013320">
    <property type="entry name" value="ConA-like_dom_sf"/>
</dbReference>
<keyword evidence="11 16" id="KW-0067">ATP-binding</keyword>